<name>A0A165Z5Z4_9AGAM</name>
<dbReference type="EMBL" id="KV428207">
    <property type="protein sequence ID" value="KZT33971.1"/>
    <property type="molecule type" value="Genomic_DNA"/>
</dbReference>
<evidence type="ECO:0000313" key="1">
    <source>
        <dbReference type="EMBL" id="KZT33971.1"/>
    </source>
</evidence>
<gene>
    <name evidence="1" type="ORF">SISSUDRAFT_1122564</name>
</gene>
<dbReference type="Proteomes" id="UP000076798">
    <property type="component" value="Unassembled WGS sequence"/>
</dbReference>
<evidence type="ECO:0008006" key="3">
    <source>
        <dbReference type="Google" id="ProtNLM"/>
    </source>
</evidence>
<protein>
    <recommendedName>
        <fullName evidence="3">F-box domain-containing protein</fullName>
    </recommendedName>
</protein>
<evidence type="ECO:0000313" key="2">
    <source>
        <dbReference type="Proteomes" id="UP000076798"/>
    </source>
</evidence>
<organism evidence="1 2">
    <name type="scientific">Sistotremastrum suecicum HHB10207 ss-3</name>
    <dbReference type="NCBI Taxonomy" id="1314776"/>
    <lineage>
        <taxon>Eukaryota</taxon>
        <taxon>Fungi</taxon>
        <taxon>Dikarya</taxon>
        <taxon>Basidiomycota</taxon>
        <taxon>Agaricomycotina</taxon>
        <taxon>Agaricomycetes</taxon>
        <taxon>Sistotremastrales</taxon>
        <taxon>Sistotremastraceae</taxon>
        <taxon>Sistotremastrum</taxon>
    </lineage>
</organism>
<proteinExistence type="predicted"/>
<sequence length="468" mass="53165">MVQFNDLQAELCLLFMCSLSVQDIVHLAQTCMKMRELIRTHKSALLSSTNPEIVPLPYGEITDNVTPGELFRAAAKAAALSRRLDPVSSEDRVNVKKHSMIPLPAHSRMTPGPGKLLLGDYVVLHFSGPKDLVVLLKLSNGLSSRHEYGSIHKSSFQVFPSGRKVIAALCHHSDEMGYVIQVEEYSICDANFGEVKTRFITRFDPLACIRVMSMKVDGNRILVTGTHGILYCNWVEKSAMWLTSKATADFELLDACFHPGFKSISTICRHACEFVLASIKLPVALPALKDEGAAWNTTSENFRDLRWNDLEVHLKEFRQPFRMVLHPTVWLRRTPQSDHVESLIPQRDGTREAMTISHLRFNLEEGRGKNVEISDTIRPLQVTGGSMSQHIDNRLPVIIDTWENCIYILKLGDSHNLLTAWVRLQLPEKDAKLDRSPRFFKRDSFVGFDHLRGRLLLYEDDHLHLIEY</sequence>
<keyword evidence="2" id="KW-1185">Reference proteome</keyword>
<dbReference type="AlphaFoldDB" id="A0A165Z5Z4"/>
<accession>A0A165Z5Z4</accession>
<reference evidence="1 2" key="1">
    <citation type="journal article" date="2016" name="Mol. Biol. Evol.">
        <title>Comparative Genomics of Early-Diverging Mushroom-Forming Fungi Provides Insights into the Origins of Lignocellulose Decay Capabilities.</title>
        <authorList>
            <person name="Nagy L.G."/>
            <person name="Riley R."/>
            <person name="Tritt A."/>
            <person name="Adam C."/>
            <person name="Daum C."/>
            <person name="Floudas D."/>
            <person name="Sun H."/>
            <person name="Yadav J.S."/>
            <person name="Pangilinan J."/>
            <person name="Larsson K.H."/>
            <person name="Matsuura K."/>
            <person name="Barry K."/>
            <person name="Labutti K."/>
            <person name="Kuo R."/>
            <person name="Ohm R.A."/>
            <person name="Bhattacharya S.S."/>
            <person name="Shirouzu T."/>
            <person name="Yoshinaga Y."/>
            <person name="Martin F.M."/>
            <person name="Grigoriev I.V."/>
            <person name="Hibbett D.S."/>
        </authorList>
    </citation>
    <scope>NUCLEOTIDE SEQUENCE [LARGE SCALE GENOMIC DNA]</scope>
    <source>
        <strain evidence="1 2">HHB10207 ss-3</strain>
    </source>
</reference>